<accession>A0A7D9E863</accession>
<organism evidence="1 2">
    <name type="scientific">Paramuricea clavata</name>
    <name type="common">Red gorgonian</name>
    <name type="synonym">Violescent sea-whip</name>
    <dbReference type="NCBI Taxonomy" id="317549"/>
    <lineage>
        <taxon>Eukaryota</taxon>
        <taxon>Metazoa</taxon>
        <taxon>Cnidaria</taxon>
        <taxon>Anthozoa</taxon>
        <taxon>Octocorallia</taxon>
        <taxon>Malacalcyonacea</taxon>
        <taxon>Plexauridae</taxon>
        <taxon>Paramuricea</taxon>
    </lineage>
</organism>
<sequence>LRGNRELDASVIQLLQECLIASLSYLRIFLFWINISYATPPKALVNALYVDQNRAGFLEKLPVIAGKQNRSGNTSLHGRRSILRRAFVRCATSNDTPHPI</sequence>
<feature type="non-terminal residue" evidence="1">
    <location>
        <position position="1"/>
    </location>
</feature>
<comment type="caution">
    <text evidence="1">The sequence shown here is derived from an EMBL/GenBank/DDBJ whole genome shotgun (WGS) entry which is preliminary data.</text>
</comment>
<keyword evidence="2" id="KW-1185">Reference proteome</keyword>
<evidence type="ECO:0000313" key="2">
    <source>
        <dbReference type="Proteomes" id="UP001152795"/>
    </source>
</evidence>
<dbReference type="Proteomes" id="UP001152795">
    <property type="component" value="Unassembled WGS sequence"/>
</dbReference>
<gene>
    <name evidence="1" type="ORF">PACLA_8A004364</name>
</gene>
<protein>
    <submittedName>
        <fullName evidence="1">Uncharacterized protein</fullName>
    </submittedName>
</protein>
<proteinExistence type="predicted"/>
<reference evidence="1" key="1">
    <citation type="submission" date="2020-04" db="EMBL/GenBank/DDBJ databases">
        <authorList>
            <person name="Alioto T."/>
            <person name="Alioto T."/>
            <person name="Gomez Garrido J."/>
        </authorList>
    </citation>
    <scope>NUCLEOTIDE SEQUENCE</scope>
    <source>
        <strain evidence="1">A484AB</strain>
    </source>
</reference>
<name>A0A7D9E863_PARCT</name>
<dbReference type="EMBL" id="CACRXK020004310">
    <property type="protein sequence ID" value="CAB4002276.1"/>
    <property type="molecule type" value="Genomic_DNA"/>
</dbReference>
<evidence type="ECO:0000313" key="1">
    <source>
        <dbReference type="EMBL" id="CAB4002276.1"/>
    </source>
</evidence>
<dbReference type="AlphaFoldDB" id="A0A7D9E863"/>